<keyword evidence="12" id="KW-1185">Reference proteome</keyword>
<dbReference type="GO" id="GO:0051123">
    <property type="term" value="P:RNA polymerase II preinitiation complex assembly"/>
    <property type="evidence" value="ECO:0007669"/>
    <property type="project" value="UniProtKB-ARBA"/>
</dbReference>
<dbReference type="GO" id="GO:0005634">
    <property type="term" value="C:nucleus"/>
    <property type="evidence" value="ECO:0007669"/>
    <property type="project" value="TreeGrafter"/>
</dbReference>
<dbReference type="InterPro" id="IPR013763">
    <property type="entry name" value="Cyclin-like_dom"/>
</dbReference>
<dbReference type="STRING" id="177199.A0A420YLL3"/>
<gene>
    <name evidence="11" type="primary">SUA7</name>
    <name evidence="11" type="ORF">DL546_002908</name>
</gene>
<evidence type="ECO:0000259" key="10">
    <source>
        <dbReference type="PROSITE" id="PS51134"/>
    </source>
</evidence>
<dbReference type="InterPro" id="IPR036915">
    <property type="entry name" value="Cyclin-like_sf"/>
</dbReference>
<sequence length="351" mass="38714">MVSAIPEMDASGEPEETFKEDLNRVVMCPDCKEFPPNLVEEFSSGDLVCGDCGLVVGDRIIDTRSEWRTFSNDDQNGDDPSRVGDGPNLLLEGDQLETTIAFDGGKGSKNLSHIQNKMMNDKGTKALLQAYREIGTLTDSMGAGQVVANAAKHLYKIVEKEKFLKGKPQEAVIAGCIFIACRQNNVPRSFREIFKLTRVSKKEIGRVFKLLEKFMTENKDKVAGMNMDTQGYHGKGSTSAAELCARYCSQLTFINAFKIERLSRQLAEQSVDMADLAGRSPLSVAAACIYFACHLFLEGRNSKDIASIAGVSDGTVKTAYRFLWQRRIELLDKIGVDDKLKSNIDKLPTAA</sequence>
<dbReference type="GO" id="GO:0003743">
    <property type="term" value="F:translation initiation factor activity"/>
    <property type="evidence" value="ECO:0007669"/>
    <property type="project" value="UniProtKB-KW"/>
</dbReference>
<dbReference type="PROSITE" id="PS51134">
    <property type="entry name" value="ZF_TFIIB"/>
    <property type="match status" value="1"/>
</dbReference>
<keyword evidence="3" id="KW-0677">Repeat</keyword>
<evidence type="ECO:0000256" key="6">
    <source>
        <dbReference type="ARBA" id="ARBA00031706"/>
    </source>
</evidence>
<evidence type="ECO:0000256" key="2">
    <source>
        <dbReference type="ARBA" id="ARBA00013932"/>
    </source>
</evidence>
<evidence type="ECO:0000256" key="8">
    <source>
        <dbReference type="ARBA" id="ARBA00066213"/>
    </source>
</evidence>
<organism evidence="11 12">
    <name type="scientific">Coniochaeta pulveracea</name>
    <dbReference type="NCBI Taxonomy" id="177199"/>
    <lineage>
        <taxon>Eukaryota</taxon>
        <taxon>Fungi</taxon>
        <taxon>Dikarya</taxon>
        <taxon>Ascomycota</taxon>
        <taxon>Pezizomycotina</taxon>
        <taxon>Sordariomycetes</taxon>
        <taxon>Sordariomycetidae</taxon>
        <taxon>Coniochaetales</taxon>
        <taxon>Coniochaetaceae</taxon>
        <taxon>Coniochaeta</taxon>
    </lineage>
</organism>
<dbReference type="InterPro" id="IPR013137">
    <property type="entry name" value="Znf_TFIIB"/>
</dbReference>
<evidence type="ECO:0000256" key="1">
    <source>
        <dbReference type="ARBA" id="ARBA00010857"/>
    </source>
</evidence>
<dbReference type="SUPFAM" id="SSF47954">
    <property type="entry name" value="Cyclin-like"/>
    <property type="match status" value="2"/>
</dbReference>
<dbReference type="SMART" id="SM00385">
    <property type="entry name" value="CYCLIN"/>
    <property type="match status" value="2"/>
</dbReference>
<protein>
    <recommendedName>
        <fullName evidence="2">Transcription initiation factor IIB</fullName>
    </recommendedName>
    <alternativeName>
        <fullName evidence="6">General transcription factor TFIIB</fullName>
    </alternativeName>
</protein>
<dbReference type="Gene3D" id="1.10.472.10">
    <property type="entry name" value="Cyclin-like"/>
    <property type="match status" value="2"/>
</dbReference>
<name>A0A420YLL3_9PEZI</name>
<dbReference type="CDD" id="cd20551">
    <property type="entry name" value="CYCLIN_TFIIB_rpt1"/>
    <property type="match status" value="1"/>
</dbReference>
<feature type="domain" description="TFIIB-type" evidence="10">
    <location>
        <begin position="23"/>
        <end position="57"/>
    </location>
</feature>
<keyword evidence="9" id="KW-0862">Zinc</keyword>
<accession>A0A420YLL3</accession>
<proteinExistence type="inferred from homology"/>
<reference evidence="11 12" key="1">
    <citation type="submission" date="2018-08" db="EMBL/GenBank/DDBJ databases">
        <title>Draft genome of the lignicolous fungus Coniochaeta pulveracea.</title>
        <authorList>
            <person name="Borstlap C.J."/>
            <person name="De Witt R.N."/>
            <person name="Botha A."/>
            <person name="Volschenk H."/>
        </authorList>
    </citation>
    <scope>NUCLEOTIDE SEQUENCE [LARGE SCALE GENOMIC DNA]</scope>
    <source>
        <strain evidence="11 12">CAB683</strain>
    </source>
</reference>
<evidence type="ECO:0000256" key="4">
    <source>
        <dbReference type="ARBA" id="ARBA00023015"/>
    </source>
</evidence>
<dbReference type="GO" id="GO:0097550">
    <property type="term" value="C:transcription preinitiation complex"/>
    <property type="evidence" value="ECO:0007669"/>
    <property type="project" value="TreeGrafter"/>
</dbReference>
<dbReference type="Pfam" id="PF00382">
    <property type="entry name" value="TFIIB"/>
    <property type="match status" value="2"/>
</dbReference>
<keyword evidence="4" id="KW-0805">Transcription regulation</keyword>
<comment type="caution">
    <text evidence="11">The sequence shown here is derived from an EMBL/GenBank/DDBJ whole genome shotgun (WGS) entry which is preliminary data.</text>
</comment>
<dbReference type="Gene3D" id="2.20.25.10">
    <property type="match status" value="1"/>
</dbReference>
<dbReference type="FunFam" id="1.10.472.10:FF:000141">
    <property type="entry name" value="Transcription initiation factor IIB"/>
    <property type="match status" value="1"/>
</dbReference>
<dbReference type="InterPro" id="IPR000812">
    <property type="entry name" value="TFIIB"/>
</dbReference>
<keyword evidence="9" id="KW-0479">Metal-binding</keyword>
<evidence type="ECO:0000256" key="7">
    <source>
        <dbReference type="ARBA" id="ARBA00056616"/>
    </source>
</evidence>
<dbReference type="PANTHER" id="PTHR11618:SF13">
    <property type="entry name" value="TRANSCRIPTION INITIATION FACTOR IIB"/>
    <property type="match status" value="1"/>
</dbReference>
<dbReference type="InterPro" id="IPR013150">
    <property type="entry name" value="TFIIB_cyclin"/>
</dbReference>
<dbReference type="PRINTS" id="PR00685">
    <property type="entry name" value="TIFACTORIIB"/>
</dbReference>
<keyword evidence="5" id="KW-0804">Transcription</keyword>
<dbReference type="PROSITE" id="PS00782">
    <property type="entry name" value="TFIIB"/>
    <property type="match status" value="1"/>
</dbReference>
<dbReference type="AlphaFoldDB" id="A0A420YLL3"/>
<dbReference type="EMBL" id="QVQW01000003">
    <property type="protein sequence ID" value="RKU48758.1"/>
    <property type="molecule type" value="Genomic_DNA"/>
</dbReference>
<keyword evidence="11" id="KW-0648">Protein biosynthesis</keyword>
<dbReference type="FunFam" id="2.20.25.10:FF:000036">
    <property type="entry name" value="Transcription initiation factor IIB"/>
    <property type="match status" value="1"/>
</dbReference>
<dbReference type="GO" id="GO:0016251">
    <property type="term" value="F:RNA polymerase II general transcription initiation factor activity"/>
    <property type="evidence" value="ECO:0007669"/>
    <property type="project" value="TreeGrafter"/>
</dbReference>
<dbReference type="Pfam" id="PF08271">
    <property type="entry name" value="Zn_Ribbon_TF"/>
    <property type="match status" value="1"/>
</dbReference>
<dbReference type="SUPFAM" id="SSF57783">
    <property type="entry name" value="Zinc beta-ribbon"/>
    <property type="match status" value="1"/>
</dbReference>
<comment type="similarity">
    <text evidence="1">Belongs to the TFIIB family.</text>
</comment>
<evidence type="ECO:0000256" key="9">
    <source>
        <dbReference type="PROSITE-ProRule" id="PRU00469"/>
    </source>
</evidence>
<dbReference type="PANTHER" id="PTHR11618">
    <property type="entry name" value="TRANSCRIPTION INITIATION FACTOR IIB-RELATED"/>
    <property type="match status" value="1"/>
</dbReference>
<comment type="function">
    <text evidence="7">General factor that plays a major role in the activation of eukaryotic genes transcribed by RNA polymerase II.</text>
</comment>
<dbReference type="GO" id="GO:0008270">
    <property type="term" value="F:zinc ion binding"/>
    <property type="evidence" value="ECO:0007669"/>
    <property type="project" value="UniProtKB-KW"/>
</dbReference>
<keyword evidence="9" id="KW-0863">Zinc-finger</keyword>
<evidence type="ECO:0000313" key="11">
    <source>
        <dbReference type="EMBL" id="RKU48758.1"/>
    </source>
</evidence>
<comment type="subunit">
    <text evidence="8">Associates with TFIID-IIA (DA complex) to form TFIID-IIA-IIB (DAB-complex) which is then recognized by polymerase II.</text>
</comment>
<dbReference type="GO" id="GO:0017025">
    <property type="term" value="F:TBP-class protein binding"/>
    <property type="evidence" value="ECO:0007669"/>
    <property type="project" value="InterPro"/>
</dbReference>
<dbReference type="FunFam" id="1.10.472.170:FF:000001">
    <property type="entry name" value="Transcription initiation factor IIB"/>
    <property type="match status" value="1"/>
</dbReference>
<dbReference type="Proteomes" id="UP000275385">
    <property type="component" value="Unassembled WGS sequence"/>
</dbReference>
<evidence type="ECO:0000256" key="3">
    <source>
        <dbReference type="ARBA" id="ARBA00022737"/>
    </source>
</evidence>
<dbReference type="OrthoDB" id="25790at2759"/>
<evidence type="ECO:0000256" key="5">
    <source>
        <dbReference type="ARBA" id="ARBA00023163"/>
    </source>
</evidence>
<evidence type="ECO:0000313" key="12">
    <source>
        <dbReference type="Proteomes" id="UP000275385"/>
    </source>
</evidence>
<dbReference type="InterPro" id="IPR023486">
    <property type="entry name" value="TFIIB_CS"/>
</dbReference>
<keyword evidence="11" id="KW-0396">Initiation factor</keyword>